<dbReference type="Gene3D" id="3.40.50.150">
    <property type="entry name" value="Vaccinia Virus protein VP39"/>
    <property type="match status" value="1"/>
</dbReference>
<evidence type="ECO:0000313" key="8">
    <source>
        <dbReference type="Proteomes" id="UP000188603"/>
    </source>
</evidence>
<dbReference type="GO" id="GO:0003677">
    <property type="term" value="F:DNA binding"/>
    <property type="evidence" value="ECO:0007669"/>
    <property type="project" value="InterPro"/>
</dbReference>
<organism evidence="7 8">
    <name type="scientific">Novibacillus thermophilus</name>
    <dbReference type="NCBI Taxonomy" id="1471761"/>
    <lineage>
        <taxon>Bacteria</taxon>
        <taxon>Bacillati</taxon>
        <taxon>Bacillota</taxon>
        <taxon>Bacilli</taxon>
        <taxon>Bacillales</taxon>
        <taxon>Thermoactinomycetaceae</taxon>
        <taxon>Novibacillus</taxon>
    </lineage>
</organism>
<comment type="similarity">
    <text evidence="1">Belongs to the N(4)/N(6)-methyltransferase family.</text>
</comment>
<keyword evidence="4" id="KW-0949">S-adenosyl-L-methionine</keyword>
<evidence type="ECO:0000256" key="3">
    <source>
        <dbReference type="ARBA" id="ARBA00022679"/>
    </source>
</evidence>
<dbReference type="STRING" id="1471761.B0W44_03440"/>
<dbReference type="AlphaFoldDB" id="A0A1U9K4J9"/>
<dbReference type="InterPro" id="IPR029063">
    <property type="entry name" value="SAM-dependent_MTases_sf"/>
</dbReference>
<dbReference type="GO" id="GO:0032259">
    <property type="term" value="P:methylation"/>
    <property type="evidence" value="ECO:0007669"/>
    <property type="project" value="UniProtKB-KW"/>
</dbReference>
<dbReference type="InterPro" id="IPR002941">
    <property type="entry name" value="DNA_methylase_N4/N6"/>
</dbReference>
<dbReference type="Pfam" id="PF01555">
    <property type="entry name" value="N6_N4_Mtase"/>
    <property type="match status" value="1"/>
</dbReference>
<dbReference type="Proteomes" id="UP000188603">
    <property type="component" value="Chromosome"/>
</dbReference>
<protein>
    <recommendedName>
        <fullName evidence="6">DNA methylase N-4/N-6 domain-containing protein</fullName>
    </recommendedName>
</protein>
<dbReference type="PRINTS" id="PR00506">
    <property type="entry name" value="D21N6MTFRASE"/>
</dbReference>
<keyword evidence="3" id="KW-0808">Transferase</keyword>
<evidence type="ECO:0000259" key="6">
    <source>
        <dbReference type="Pfam" id="PF01555"/>
    </source>
</evidence>
<keyword evidence="2" id="KW-0489">Methyltransferase</keyword>
<evidence type="ECO:0000256" key="1">
    <source>
        <dbReference type="ARBA" id="ARBA00006594"/>
    </source>
</evidence>
<proteinExistence type="inferred from homology"/>
<dbReference type="RefSeq" id="WP_077718783.1">
    <property type="nucleotide sequence ID" value="NZ_CP019699.1"/>
</dbReference>
<dbReference type="SUPFAM" id="SSF53335">
    <property type="entry name" value="S-adenosyl-L-methionine-dependent methyltransferases"/>
    <property type="match status" value="1"/>
</dbReference>
<dbReference type="PROSITE" id="PS00092">
    <property type="entry name" value="N6_MTASE"/>
    <property type="match status" value="1"/>
</dbReference>
<sequence length="358" mass="41218">MDKLTLQSKNRTQEHVEKIAQLFPNVVTEAVDERGQLKRAIDFELLKQELSDTVVGGEKERYQLTWPGKKKAILLANTPTDKTLRPVKADSVDWERTQNVYIEGDNLEALKLLQEAYLNKVKCIYIDPPYNTGKDFIYKDDFKNSSDEYLEQSGQVDEAGNRLFQNSEVSGRFHSDWLSMMYARLKLARLLLREDGVIFISIDDNEAANLKKMCDEIFGENHYVETFYIQVRYANKSLTEKDDFQKLIEQVLVYSKGQFKPNKPYEPYALDKFKYKVVEKGEGTKTQIGGKNVTIFKKGEYDIVETEPGLDGLKETWASGTVLTGNASGKFFDQYLSPERTLTDWARCTRWRGLVKTA</sequence>
<evidence type="ECO:0000313" key="7">
    <source>
        <dbReference type="EMBL" id="AQS54965.1"/>
    </source>
</evidence>
<dbReference type="InterPro" id="IPR002295">
    <property type="entry name" value="N4/N6-MTase_EcoPI_Mod-like"/>
</dbReference>
<dbReference type="GO" id="GO:0009307">
    <property type="term" value="P:DNA restriction-modification system"/>
    <property type="evidence" value="ECO:0007669"/>
    <property type="project" value="UniProtKB-KW"/>
</dbReference>
<accession>A0A1U9K4J9</accession>
<dbReference type="InterPro" id="IPR002052">
    <property type="entry name" value="DNA_methylase_N6_adenine_CS"/>
</dbReference>
<keyword evidence="5" id="KW-0680">Restriction system</keyword>
<feature type="domain" description="DNA methylase N-4/N-6" evidence="6">
    <location>
        <begin position="121"/>
        <end position="317"/>
    </location>
</feature>
<dbReference type="EMBL" id="CP019699">
    <property type="protein sequence ID" value="AQS54965.1"/>
    <property type="molecule type" value="Genomic_DNA"/>
</dbReference>
<evidence type="ECO:0000256" key="4">
    <source>
        <dbReference type="ARBA" id="ARBA00022691"/>
    </source>
</evidence>
<reference evidence="7 8" key="1">
    <citation type="journal article" date="2015" name="Int. J. Syst. Evol. Microbiol.">
        <title>Novibacillus thermophilus gen. nov., sp. nov., a Gram-staining-negative and moderately thermophilic member of the family Thermoactinomycetaceae.</title>
        <authorList>
            <person name="Yang G."/>
            <person name="Chen J."/>
            <person name="Zhou S."/>
        </authorList>
    </citation>
    <scope>NUCLEOTIDE SEQUENCE [LARGE SCALE GENOMIC DNA]</scope>
    <source>
        <strain evidence="7 8">SG-1</strain>
    </source>
</reference>
<evidence type="ECO:0000256" key="2">
    <source>
        <dbReference type="ARBA" id="ARBA00022603"/>
    </source>
</evidence>
<dbReference type="KEGG" id="ntr:B0W44_03440"/>
<keyword evidence="8" id="KW-1185">Reference proteome</keyword>
<name>A0A1U9K4J9_9BACL</name>
<gene>
    <name evidence="7" type="ORF">B0W44_03440</name>
</gene>
<dbReference type="OrthoDB" id="9800801at2"/>
<dbReference type="GO" id="GO:0008170">
    <property type="term" value="F:N-methyltransferase activity"/>
    <property type="evidence" value="ECO:0007669"/>
    <property type="project" value="InterPro"/>
</dbReference>
<evidence type="ECO:0000256" key="5">
    <source>
        <dbReference type="ARBA" id="ARBA00022747"/>
    </source>
</evidence>